<reference evidence="2" key="1">
    <citation type="journal article" date="2019" name="Int. J. Syst. Evol. Microbiol.">
        <title>The Global Catalogue of Microorganisms (GCM) 10K type strain sequencing project: providing services to taxonomists for standard genome sequencing and annotation.</title>
        <authorList>
            <consortium name="The Broad Institute Genomics Platform"/>
            <consortium name="The Broad Institute Genome Sequencing Center for Infectious Disease"/>
            <person name="Wu L."/>
            <person name="Ma J."/>
        </authorList>
    </citation>
    <scope>NUCLEOTIDE SEQUENCE [LARGE SCALE GENOMIC DNA]</scope>
    <source>
        <strain evidence="2">CCUG 55585</strain>
    </source>
</reference>
<evidence type="ECO:0000313" key="2">
    <source>
        <dbReference type="Proteomes" id="UP001597110"/>
    </source>
</evidence>
<gene>
    <name evidence="1" type="ORF">ACFQ0E_04345</name>
</gene>
<sequence>MSWWSVAVSLWLLSWGMALSARMLADAVPRPWCLFDGEPS</sequence>
<proteinExistence type="predicted"/>
<evidence type="ECO:0000313" key="1">
    <source>
        <dbReference type="EMBL" id="MFD0724824.1"/>
    </source>
</evidence>
<organism evidence="1 2">
    <name type="scientific">Lysobacter brunescens</name>
    <dbReference type="NCBI Taxonomy" id="262323"/>
    <lineage>
        <taxon>Bacteria</taxon>
        <taxon>Pseudomonadati</taxon>
        <taxon>Pseudomonadota</taxon>
        <taxon>Gammaproteobacteria</taxon>
        <taxon>Lysobacterales</taxon>
        <taxon>Lysobacteraceae</taxon>
        <taxon>Lysobacter</taxon>
    </lineage>
</organism>
<protein>
    <submittedName>
        <fullName evidence="1">Uncharacterized protein</fullName>
    </submittedName>
</protein>
<keyword evidence="2" id="KW-1185">Reference proteome</keyword>
<name>A0ABW2Y8E3_9GAMM</name>
<dbReference type="Proteomes" id="UP001597110">
    <property type="component" value="Unassembled WGS sequence"/>
</dbReference>
<accession>A0ABW2Y8E3</accession>
<comment type="caution">
    <text evidence="1">The sequence shown here is derived from an EMBL/GenBank/DDBJ whole genome shotgun (WGS) entry which is preliminary data.</text>
</comment>
<dbReference type="RefSeq" id="WP_386822463.1">
    <property type="nucleotide sequence ID" value="NZ_JBHTIF010000001.1"/>
</dbReference>
<dbReference type="EMBL" id="JBHTIF010000001">
    <property type="protein sequence ID" value="MFD0724824.1"/>
    <property type="molecule type" value="Genomic_DNA"/>
</dbReference>